<dbReference type="PROSITE" id="PS50822">
    <property type="entry name" value="PIWI"/>
    <property type="match status" value="1"/>
</dbReference>
<dbReference type="Proteomes" id="UP001175271">
    <property type="component" value="Unassembled WGS sequence"/>
</dbReference>
<dbReference type="EMBL" id="JAUCMV010000001">
    <property type="protein sequence ID" value="KAK0427490.1"/>
    <property type="molecule type" value="Genomic_DNA"/>
</dbReference>
<gene>
    <name evidence="4" type="ORF">QR680_010256</name>
</gene>
<dbReference type="InterPro" id="IPR036085">
    <property type="entry name" value="PAZ_dom_sf"/>
</dbReference>
<evidence type="ECO:0000259" key="2">
    <source>
        <dbReference type="PROSITE" id="PS50821"/>
    </source>
</evidence>
<proteinExistence type="inferred from homology"/>
<accession>A0AA39MBG3</accession>
<feature type="domain" description="Piwi" evidence="3">
    <location>
        <begin position="541"/>
        <end position="850"/>
    </location>
</feature>
<dbReference type="SMART" id="SM00950">
    <property type="entry name" value="Piwi"/>
    <property type="match status" value="1"/>
</dbReference>
<evidence type="ECO:0000313" key="5">
    <source>
        <dbReference type="Proteomes" id="UP001175271"/>
    </source>
</evidence>
<dbReference type="InterPro" id="IPR003100">
    <property type="entry name" value="PAZ_dom"/>
</dbReference>
<dbReference type="SUPFAM" id="SSF101690">
    <property type="entry name" value="PAZ domain"/>
    <property type="match status" value="1"/>
</dbReference>
<dbReference type="SUPFAM" id="SSF53098">
    <property type="entry name" value="Ribonuclease H-like"/>
    <property type="match status" value="1"/>
</dbReference>
<dbReference type="Pfam" id="PF02171">
    <property type="entry name" value="Piwi"/>
    <property type="match status" value="1"/>
</dbReference>
<dbReference type="InterPro" id="IPR036397">
    <property type="entry name" value="RNaseH_sf"/>
</dbReference>
<dbReference type="InterPro" id="IPR012337">
    <property type="entry name" value="RNaseH-like_sf"/>
</dbReference>
<comment type="similarity">
    <text evidence="1">Belongs to the argonaute family.</text>
</comment>
<organism evidence="4 5">
    <name type="scientific">Steinernema hermaphroditum</name>
    <dbReference type="NCBI Taxonomy" id="289476"/>
    <lineage>
        <taxon>Eukaryota</taxon>
        <taxon>Metazoa</taxon>
        <taxon>Ecdysozoa</taxon>
        <taxon>Nematoda</taxon>
        <taxon>Chromadorea</taxon>
        <taxon>Rhabditida</taxon>
        <taxon>Tylenchina</taxon>
        <taxon>Panagrolaimomorpha</taxon>
        <taxon>Strongyloidoidea</taxon>
        <taxon>Steinernematidae</taxon>
        <taxon>Steinernema</taxon>
    </lineage>
</organism>
<dbReference type="Pfam" id="PF02170">
    <property type="entry name" value="PAZ"/>
    <property type="match status" value="1"/>
</dbReference>
<dbReference type="Gene3D" id="2.170.260.10">
    <property type="entry name" value="paz domain"/>
    <property type="match status" value="1"/>
</dbReference>
<dbReference type="AlphaFoldDB" id="A0AA39MBG3"/>
<dbReference type="PANTHER" id="PTHR22891">
    <property type="entry name" value="EUKARYOTIC TRANSLATION INITIATION FACTOR 2C"/>
    <property type="match status" value="1"/>
</dbReference>
<name>A0AA39MBG3_9BILA</name>
<comment type="caution">
    <text evidence="4">The sequence shown here is derived from an EMBL/GenBank/DDBJ whole genome shotgun (WGS) entry which is preliminary data.</text>
</comment>
<protein>
    <recommendedName>
        <fullName evidence="6">Piwi domain-containing protein</fullName>
    </recommendedName>
</protein>
<dbReference type="SMART" id="SM00949">
    <property type="entry name" value="PAZ"/>
    <property type="match status" value="1"/>
</dbReference>
<sequence length="889" mass="101894">METNKIERGVCGSPVGIKTNIIAIRMPNTTIHRYKVSISGQIGDGPPRTLCCRYENVDENVDRIALVAGAFERIAHEHSSFFDQPRNFLSYDCGQRLYAVKKLTIEPPSKTFRIEDHRVEGIAEVYSSVEMTIEEEDRVELRLNNFDFLFEEHHDSELDDFLYSLLAQQALFQVNGAHILPLSTSHMILLNYKEHGMKEARVPDMCEGKRCFYGAIAQIRYMESLDGAPQASVVVDWDPTPMHYELNLALKAALICEKNPRDIDQSNNSIRLSNQLTGLRVHTTYKNPRHTFKITEVSCENACKKTFEYEGNEISVEHYFMLRYNIKLQYPGLPLVVEYAEKNKYYPMELLVVTRMQLVSKTMESRYQKKCLEKLTKFTYPVERIQLAQKLRTCMGMTNDSVYLQGAGVTIGDGTLELEGRVLDPPRIGFTKDVVNVREEECYWRPPPDATFVRPAKIGNSWGVVAILQDTRRENSRLGGREGRPKLLEFVRAFRDYAHRFGMQIRDPSATTTLTWDHRRPGLLKNPLKELFLSAKSQQLKFLLFITSDDVSGVHEWMKVFERDHIIPTQDVRLDNAMEMLAAYNSYRRRPQNRDRTRQLFSLICQVNVKLGGLNYHLICNGERSPAVVDRFLLIGIHVEHLHTDGKGALIVGYSANWNSGRFEFVGDLLIVEGGIEASGALRTIIERCYKNFCRRHGVEPQEIVIYRSHLSETLYTDTLESTKDILGDSAPGTPLTYIVVDKHHNTLYTRLDGTVKDHQNLKAGTVIDTGNKDPKWEEFFLNSRCGVHGTAIVPKYVVVYSDKQWPYDELENLTFTLAFATQTSSCPTSVPAPLFIAEEYVERGHRMLKLNETNVRNMSDTGGHYDQQKLRKFIYYEGTDLENVRVIA</sequence>
<evidence type="ECO:0000256" key="1">
    <source>
        <dbReference type="RuleBase" id="RU361178"/>
    </source>
</evidence>
<dbReference type="Gene3D" id="3.40.50.2300">
    <property type="match status" value="1"/>
</dbReference>
<evidence type="ECO:0008006" key="6">
    <source>
        <dbReference type="Google" id="ProtNLM"/>
    </source>
</evidence>
<keyword evidence="5" id="KW-1185">Reference proteome</keyword>
<dbReference type="GO" id="GO:0003723">
    <property type="term" value="F:RNA binding"/>
    <property type="evidence" value="ECO:0007669"/>
    <property type="project" value="InterPro"/>
</dbReference>
<dbReference type="Gene3D" id="3.30.420.10">
    <property type="entry name" value="Ribonuclease H-like superfamily/Ribonuclease H"/>
    <property type="match status" value="1"/>
</dbReference>
<dbReference type="PROSITE" id="PS50821">
    <property type="entry name" value="PAZ"/>
    <property type="match status" value="1"/>
</dbReference>
<dbReference type="InterPro" id="IPR003165">
    <property type="entry name" value="Piwi"/>
</dbReference>
<dbReference type="CDD" id="cd02846">
    <property type="entry name" value="PAZ_argonaute_like"/>
    <property type="match status" value="1"/>
</dbReference>
<evidence type="ECO:0000313" key="4">
    <source>
        <dbReference type="EMBL" id="KAK0427490.1"/>
    </source>
</evidence>
<feature type="domain" description="PAZ" evidence="2">
    <location>
        <begin position="261"/>
        <end position="355"/>
    </location>
</feature>
<evidence type="ECO:0000259" key="3">
    <source>
        <dbReference type="PROSITE" id="PS50822"/>
    </source>
</evidence>
<reference evidence="4" key="1">
    <citation type="submission" date="2023-06" db="EMBL/GenBank/DDBJ databases">
        <title>Genomic analysis of the entomopathogenic nematode Steinernema hermaphroditum.</title>
        <authorList>
            <person name="Schwarz E.M."/>
            <person name="Heppert J.K."/>
            <person name="Baniya A."/>
            <person name="Schwartz H.T."/>
            <person name="Tan C.-H."/>
            <person name="Antoshechkin I."/>
            <person name="Sternberg P.W."/>
            <person name="Goodrich-Blair H."/>
            <person name="Dillman A.R."/>
        </authorList>
    </citation>
    <scope>NUCLEOTIDE SEQUENCE</scope>
    <source>
        <strain evidence="4">PS9179</strain>
        <tissue evidence="4">Whole animal</tissue>
    </source>
</reference>